<dbReference type="Proteomes" id="UP000002964">
    <property type="component" value="Unassembled WGS sequence"/>
</dbReference>
<name>H8Z2V5_9GAMM</name>
<protein>
    <submittedName>
        <fullName evidence="1">Uncharacterized protein</fullName>
    </submittedName>
</protein>
<dbReference type="eggNOG" id="COG4255">
    <property type="taxonomic scope" value="Bacteria"/>
</dbReference>
<organism evidence="1 2">
    <name type="scientific">Thiorhodovibrio frisius</name>
    <dbReference type="NCBI Taxonomy" id="631362"/>
    <lineage>
        <taxon>Bacteria</taxon>
        <taxon>Pseudomonadati</taxon>
        <taxon>Pseudomonadota</taxon>
        <taxon>Gammaproteobacteria</taxon>
        <taxon>Chromatiales</taxon>
        <taxon>Chromatiaceae</taxon>
        <taxon>Thiorhodovibrio</taxon>
    </lineage>
</organism>
<reference evidence="1 2" key="2">
    <citation type="submission" date="2011-11" db="EMBL/GenBank/DDBJ databases">
        <authorList>
            <consortium name="US DOE Joint Genome Institute"/>
            <person name="Lucas S."/>
            <person name="Han J."/>
            <person name="Lapidus A."/>
            <person name="Cheng J.-F."/>
            <person name="Goodwin L."/>
            <person name="Pitluck S."/>
            <person name="Peters L."/>
            <person name="Ovchinnikova G."/>
            <person name="Zhang X."/>
            <person name="Detter J.C."/>
            <person name="Han C."/>
            <person name="Tapia R."/>
            <person name="Land M."/>
            <person name="Hauser L."/>
            <person name="Kyrpides N."/>
            <person name="Ivanova N."/>
            <person name="Pagani I."/>
            <person name="Vogl K."/>
            <person name="Liu Z."/>
            <person name="Overmann J."/>
            <person name="Frigaard N.-U."/>
            <person name="Bryant D."/>
            <person name="Woyke T."/>
        </authorList>
    </citation>
    <scope>NUCLEOTIDE SEQUENCE [LARGE SCALE GENOMIC DNA]</scope>
    <source>
        <strain evidence="1 2">970</strain>
    </source>
</reference>
<accession>H8Z2V5</accession>
<keyword evidence="2" id="KW-1185">Reference proteome</keyword>
<gene>
    <name evidence="1" type="ORF">Thi970DRAFT_01914</name>
</gene>
<evidence type="ECO:0000313" key="2">
    <source>
        <dbReference type="Proteomes" id="UP000002964"/>
    </source>
</evidence>
<proteinExistence type="predicted"/>
<dbReference type="AlphaFoldDB" id="H8Z2V5"/>
<sequence>MLIMAAMSASSFSRATRKGFADVEVTIELLIPGLFGLPGLPLVADLPTPALDHLLANARLASQSVVAAQASTADLNALNTAFGLDAAFAEVWPTAPYCLSVDDPNWDGEGFWLHADPVHLRPDRDQLRLFDSRTLGIAPGEARVLIAELNAHFSADGILLHAPVPGRWYLRAPGPVALRTRPLRAVMGGTLADVMPSGGDAGRWNALMNEAQMLMYQSPVNQARAEARRAAINGLWLSGAGEFASLELAPDLELVIGNDPLVLGLARAGGVPTASLTDSGLPELMANTPSGRVLLVDMELGDALRRGDLPGWEAALQQLDRGLAPLVAWVLDGPGHRRGQRFSVHLHDGSGATWIRPSGWTGHLSHWLGRHLGWRRSGGLAAARAAVHRRH</sequence>
<dbReference type="EMBL" id="JH603169">
    <property type="protein sequence ID" value="EIC21691.1"/>
    <property type="molecule type" value="Genomic_DNA"/>
</dbReference>
<dbReference type="STRING" id="631362.Thi970DRAFT_01914"/>
<reference evidence="2" key="1">
    <citation type="submission" date="2011-06" db="EMBL/GenBank/DDBJ databases">
        <authorList>
            <consortium name="US DOE Joint Genome Institute (JGI-PGF)"/>
            <person name="Lucas S."/>
            <person name="Han J."/>
            <person name="Lapidus A."/>
            <person name="Cheng J.-F."/>
            <person name="Goodwin L."/>
            <person name="Pitluck S."/>
            <person name="Peters L."/>
            <person name="Land M.L."/>
            <person name="Hauser L."/>
            <person name="Vogl K."/>
            <person name="Liu Z."/>
            <person name="Overmann J."/>
            <person name="Frigaard N.-U."/>
            <person name="Bryant D.A."/>
            <person name="Woyke T.J."/>
        </authorList>
    </citation>
    <scope>NUCLEOTIDE SEQUENCE [LARGE SCALE GENOMIC DNA]</scope>
    <source>
        <strain evidence="2">970</strain>
    </source>
</reference>
<evidence type="ECO:0000313" key="1">
    <source>
        <dbReference type="EMBL" id="EIC21691.1"/>
    </source>
</evidence>
<dbReference type="HOGENOM" id="CLU_037503_0_0_6"/>